<dbReference type="Proteomes" id="UP000027138">
    <property type="component" value="Unassembled WGS sequence"/>
</dbReference>
<dbReference type="EMBL" id="KK915447">
    <property type="protein sequence ID" value="KDP22444.1"/>
    <property type="molecule type" value="Genomic_DNA"/>
</dbReference>
<evidence type="ECO:0000313" key="2">
    <source>
        <dbReference type="EMBL" id="KDP22444.1"/>
    </source>
</evidence>
<protein>
    <recommendedName>
        <fullName evidence="4">DNA-directed RNA polymerase III subunit RPC4</fullName>
    </recommendedName>
</protein>
<dbReference type="GO" id="GO:0003677">
    <property type="term" value="F:DNA binding"/>
    <property type="evidence" value="ECO:0007669"/>
    <property type="project" value="InterPro"/>
</dbReference>
<dbReference type="AlphaFoldDB" id="A0A067JSB7"/>
<evidence type="ECO:0000256" key="1">
    <source>
        <dbReference type="SAM" id="MobiDB-lite"/>
    </source>
</evidence>
<dbReference type="PANTHER" id="PTHR13408:SF6">
    <property type="entry name" value="DNA BINDING PROTEIN"/>
    <property type="match status" value="1"/>
</dbReference>
<evidence type="ECO:0000313" key="3">
    <source>
        <dbReference type="Proteomes" id="UP000027138"/>
    </source>
</evidence>
<reference evidence="2 3" key="1">
    <citation type="journal article" date="2014" name="PLoS ONE">
        <title>Global Analysis of Gene Expression Profiles in Physic Nut (Jatropha curcas L.) Seedlings Exposed to Salt Stress.</title>
        <authorList>
            <person name="Zhang L."/>
            <person name="Zhang C."/>
            <person name="Wu P."/>
            <person name="Chen Y."/>
            <person name="Li M."/>
            <person name="Jiang H."/>
            <person name="Wu G."/>
        </authorList>
    </citation>
    <scope>NUCLEOTIDE SEQUENCE [LARGE SCALE GENOMIC DNA]</scope>
    <source>
        <strain evidence="3">cv. GZQX0401</strain>
        <tissue evidence="2">Young leaves</tissue>
    </source>
</reference>
<dbReference type="PANTHER" id="PTHR13408">
    <property type="entry name" value="DNA-DIRECTED RNA POLYMERASE III"/>
    <property type="match status" value="1"/>
</dbReference>
<dbReference type="InterPro" id="IPR007811">
    <property type="entry name" value="RPC4"/>
</dbReference>
<dbReference type="OrthoDB" id="5836119at2759"/>
<feature type="region of interest" description="Disordered" evidence="1">
    <location>
        <begin position="59"/>
        <end position="106"/>
    </location>
</feature>
<gene>
    <name evidence="2" type="ORF">JCGZ_26275</name>
</gene>
<accession>A0A067JSB7</accession>
<organism evidence="2 3">
    <name type="scientific">Jatropha curcas</name>
    <name type="common">Barbados nut</name>
    <dbReference type="NCBI Taxonomy" id="180498"/>
    <lineage>
        <taxon>Eukaryota</taxon>
        <taxon>Viridiplantae</taxon>
        <taxon>Streptophyta</taxon>
        <taxon>Embryophyta</taxon>
        <taxon>Tracheophyta</taxon>
        <taxon>Spermatophyta</taxon>
        <taxon>Magnoliopsida</taxon>
        <taxon>eudicotyledons</taxon>
        <taxon>Gunneridae</taxon>
        <taxon>Pentapetalae</taxon>
        <taxon>rosids</taxon>
        <taxon>fabids</taxon>
        <taxon>Malpighiales</taxon>
        <taxon>Euphorbiaceae</taxon>
        <taxon>Crotonoideae</taxon>
        <taxon>Jatropheae</taxon>
        <taxon>Jatropha</taxon>
    </lineage>
</organism>
<feature type="region of interest" description="Disordered" evidence="1">
    <location>
        <begin position="230"/>
        <end position="249"/>
    </location>
</feature>
<keyword evidence="3" id="KW-1185">Reference proteome</keyword>
<dbReference type="STRING" id="180498.A0A067JSB7"/>
<sequence length="331" mass="36598">MDQEQPSPTPRKAKFTPKAPPQRKPIPTVTKSEVNDSNNDEDEAAQAQKLMRKFNENLRRKVPKVEKKSSVQVAFGPGAAPSTSIRKYGVPGCENAGSSSRLDIKDSDNDDRRIVVSSLSTAEEDGASKYHSEAIGVLPLKIKKDYREPWDYNHTYYPTTLPLRRPYSGDPELLNEEEFGEAARKLEYNENTIKPASDLGLLEESDKERLFFFQLPSKLPLVKRSAITKGKEKVEGSTPSQGTSALKKESSFQGLSEGYMGKMLVYRSGAVKIKLGDTLYDVSPGSDCTFAQDLMAIDIASKQCCTIGKLRKRAVVTPDVDSLLNSVINLS</sequence>
<evidence type="ECO:0008006" key="4">
    <source>
        <dbReference type="Google" id="ProtNLM"/>
    </source>
</evidence>
<feature type="compositionally biased region" description="Basic and acidic residues" evidence="1">
    <location>
        <begin position="59"/>
        <end position="69"/>
    </location>
</feature>
<name>A0A067JSB7_JATCU</name>
<proteinExistence type="predicted"/>
<feature type="region of interest" description="Disordered" evidence="1">
    <location>
        <begin position="1"/>
        <end position="45"/>
    </location>
</feature>
<dbReference type="Pfam" id="PF05132">
    <property type="entry name" value="RNA_pol_Rpc4"/>
    <property type="match status" value="1"/>
</dbReference>
<dbReference type="GO" id="GO:0005666">
    <property type="term" value="C:RNA polymerase III complex"/>
    <property type="evidence" value="ECO:0007669"/>
    <property type="project" value="InterPro"/>
</dbReference>
<dbReference type="GO" id="GO:0042797">
    <property type="term" value="P:tRNA transcription by RNA polymerase III"/>
    <property type="evidence" value="ECO:0007669"/>
    <property type="project" value="TreeGrafter"/>
</dbReference>